<feature type="transmembrane region" description="Helical" evidence="1">
    <location>
        <begin position="105"/>
        <end position="130"/>
    </location>
</feature>
<name>A0A3M8ABH3_9BACL</name>
<sequence>MITFKNKGLQNHTVDLYFSFARGETFMTKTKSGWLRTLVEIGMIYVSLYAIVFLIGVYSFTIVTDLPTDRDKNGSGLFLGTLVNCVPFLLLGWRAHFFHNRNIHTVAIATVVTSFLLEKFLPVCFAYVFSPADPFVLLSEELPYYIFGINYILYGTLLSCLSFYIGLFVRRSLKQHTAS</sequence>
<feature type="transmembrane region" description="Helical" evidence="1">
    <location>
        <begin position="37"/>
        <end position="63"/>
    </location>
</feature>
<comment type="caution">
    <text evidence="2">The sequence shown here is derived from an EMBL/GenBank/DDBJ whole genome shotgun (WGS) entry which is preliminary data.</text>
</comment>
<organism evidence="2 3">
    <name type="scientific">Brevibacillus agri</name>
    <dbReference type="NCBI Taxonomy" id="51101"/>
    <lineage>
        <taxon>Bacteria</taxon>
        <taxon>Bacillati</taxon>
        <taxon>Bacillota</taxon>
        <taxon>Bacilli</taxon>
        <taxon>Bacillales</taxon>
        <taxon>Paenibacillaceae</taxon>
        <taxon>Brevibacillus</taxon>
    </lineage>
</organism>
<proteinExistence type="predicted"/>
<feature type="transmembrane region" description="Helical" evidence="1">
    <location>
        <begin position="75"/>
        <end position="93"/>
    </location>
</feature>
<keyword evidence="1" id="KW-0472">Membrane</keyword>
<dbReference type="AlphaFoldDB" id="A0A3M8ABH3"/>
<evidence type="ECO:0000313" key="3">
    <source>
        <dbReference type="Proteomes" id="UP000276178"/>
    </source>
</evidence>
<accession>A0A3M8ABH3</accession>
<dbReference type="EMBL" id="RHHN01000086">
    <property type="protein sequence ID" value="RNB48599.1"/>
    <property type="molecule type" value="Genomic_DNA"/>
</dbReference>
<gene>
    <name evidence="2" type="ORF">EB820_23245</name>
</gene>
<evidence type="ECO:0000256" key="1">
    <source>
        <dbReference type="SAM" id="Phobius"/>
    </source>
</evidence>
<feature type="transmembrane region" description="Helical" evidence="1">
    <location>
        <begin position="142"/>
        <end position="169"/>
    </location>
</feature>
<dbReference type="RefSeq" id="WP_005836535.1">
    <property type="nucleotide sequence ID" value="NZ_LDFY01000011.1"/>
</dbReference>
<reference evidence="2 3" key="1">
    <citation type="submission" date="2018-10" db="EMBL/GenBank/DDBJ databases">
        <title>Phylogenomics of Brevibacillus.</title>
        <authorList>
            <person name="Dunlap C."/>
        </authorList>
    </citation>
    <scope>NUCLEOTIDE SEQUENCE [LARGE SCALE GENOMIC DNA]</scope>
    <source>
        <strain evidence="2 3">NRRL NRS 1219</strain>
    </source>
</reference>
<keyword evidence="1" id="KW-0812">Transmembrane</keyword>
<dbReference type="OrthoDB" id="9991085at2"/>
<keyword evidence="1" id="KW-1133">Transmembrane helix</keyword>
<protein>
    <submittedName>
        <fullName evidence="2">Uncharacterized protein</fullName>
    </submittedName>
</protein>
<dbReference type="Proteomes" id="UP000276178">
    <property type="component" value="Unassembled WGS sequence"/>
</dbReference>
<evidence type="ECO:0000313" key="2">
    <source>
        <dbReference type="EMBL" id="RNB48599.1"/>
    </source>
</evidence>